<dbReference type="Proteomes" id="UP000789706">
    <property type="component" value="Unassembled WGS sequence"/>
</dbReference>
<feature type="domain" description="CDC20/Fizzy WD40" evidence="6">
    <location>
        <begin position="202"/>
        <end position="436"/>
    </location>
</feature>
<evidence type="ECO:0000256" key="2">
    <source>
        <dbReference type="ARBA" id="ARBA00022574"/>
    </source>
</evidence>
<gene>
    <name evidence="7" type="ORF">DEBURN_LOCUS3134</name>
</gene>
<evidence type="ECO:0000256" key="5">
    <source>
        <dbReference type="PROSITE-ProRule" id="PRU00221"/>
    </source>
</evidence>
<evidence type="ECO:0000313" key="7">
    <source>
        <dbReference type="EMBL" id="CAG8470464.1"/>
    </source>
</evidence>
<dbReference type="InterPro" id="IPR056150">
    <property type="entry name" value="WD40_CDC20-Fz"/>
</dbReference>
<feature type="repeat" description="WD" evidence="5">
    <location>
        <begin position="403"/>
        <end position="438"/>
    </location>
</feature>
<evidence type="ECO:0000256" key="3">
    <source>
        <dbReference type="ARBA" id="ARBA00022737"/>
    </source>
</evidence>
<dbReference type="PANTHER" id="PTHR19918:SF1">
    <property type="entry name" value="FIZZY-RELATED PROTEIN HOMOLOG"/>
    <property type="match status" value="1"/>
</dbReference>
<evidence type="ECO:0000313" key="8">
    <source>
        <dbReference type="Proteomes" id="UP000789706"/>
    </source>
</evidence>
<dbReference type="InterPro" id="IPR033010">
    <property type="entry name" value="Cdc20/Fizzy"/>
</dbReference>
<sequence>MVLIGGLDCIDNRIDNNSILENSSYSNSESSSPSSSFLGDYNSLFTSNIFTTNENNLANENRTIHSYSDRSNMVSEFQRHLISSPVTTNLSKRKRKDSAVMSKEKKELIHKTIIQRTMFPLHKSDDELVKCIDFRSTTTKSIFKFEKTSLPKRRIRVFDTPFRDEYSTSPFSHEVKDLMMMPCKPERIINPTPYQMLAFCNELILKMTKLCDLGSLNSVTSVKWLSQGTQLAIGTAEGNVQIWDVQKFEKIRDMECHKARVGTIAWKDNLISTGSADRYIFHRDPRIPRDITRDQLASGGNANELFIWEENKYEPFHKLDGHKAAVRALSWSPHTRNLLVSGGGHLDRQIRFWNTLDARCLSSHNVCNLQWSPNANEIVSTHGWWKNDIVVWKYPSMEKFVTLKGHTFRVLYFALSPNGEDIVTGAGGDDNTLRFWKLFNTPPKNKKKVMKFGLKLDGLIR</sequence>
<dbReference type="InterPro" id="IPR015943">
    <property type="entry name" value="WD40/YVTN_repeat-like_dom_sf"/>
</dbReference>
<evidence type="ECO:0000256" key="1">
    <source>
        <dbReference type="ARBA" id="ARBA00006445"/>
    </source>
</evidence>
<dbReference type="InterPro" id="IPR036322">
    <property type="entry name" value="WD40_repeat_dom_sf"/>
</dbReference>
<dbReference type="GO" id="GO:1990757">
    <property type="term" value="F:ubiquitin ligase activator activity"/>
    <property type="evidence" value="ECO:0007669"/>
    <property type="project" value="TreeGrafter"/>
</dbReference>
<comment type="similarity">
    <text evidence="1">Belongs to the WD repeat CDC20/Fizzy family.</text>
</comment>
<evidence type="ECO:0000259" key="6">
    <source>
        <dbReference type="Pfam" id="PF24807"/>
    </source>
</evidence>
<dbReference type="SMART" id="SM00320">
    <property type="entry name" value="WD40"/>
    <property type="match status" value="4"/>
</dbReference>
<name>A0A9N8W352_9GLOM</name>
<dbReference type="Pfam" id="PF24807">
    <property type="entry name" value="WD40_CDC20-Fz"/>
    <property type="match status" value="1"/>
</dbReference>
<dbReference type="GO" id="GO:0031145">
    <property type="term" value="P:anaphase-promoting complex-dependent catabolic process"/>
    <property type="evidence" value="ECO:0007669"/>
    <property type="project" value="TreeGrafter"/>
</dbReference>
<dbReference type="EMBL" id="CAJVPK010000190">
    <property type="protein sequence ID" value="CAG8470464.1"/>
    <property type="molecule type" value="Genomic_DNA"/>
</dbReference>
<comment type="caution">
    <text evidence="7">The sequence shown here is derived from an EMBL/GenBank/DDBJ whole genome shotgun (WGS) entry which is preliminary data.</text>
</comment>
<dbReference type="PROSITE" id="PS50082">
    <property type="entry name" value="WD_REPEATS_2"/>
    <property type="match status" value="3"/>
</dbReference>
<feature type="repeat" description="WD" evidence="5">
    <location>
        <begin position="212"/>
        <end position="253"/>
    </location>
</feature>
<evidence type="ECO:0000256" key="4">
    <source>
        <dbReference type="ARBA" id="ARBA00023306"/>
    </source>
</evidence>
<dbReference type="OrthoDB" id="10263272at2759"/>
<accession>A0A9N8W352</accession>
<dbReference type="Gene3D" id="2.130.10.10">
    <property type="entry name" value="YVTN repeat-like/Quinoprotein amine dehydrogenase"/>
    <property type="match status" value="1"/>
</dbReference>
<dbReference type="AlphaFoldDB" id="A0A9N8W352"/>
<proteinExistence type="inferred from homology"/>
<keyword evidence="2 5" id="KW-0853">WD repeat</keyword>
<keyword evidence="3" id="KW-0677">Repeat</keyword>
<dbReference type="GO" id="GO:0005680">
    <property type="term" value="C:anaphase-promoting complex"/>
    <property type="evidence" value="ECO:0007669"/>
    <property type="project" value="TreeGrafter"/>
</dbReference>
<dbReference type="PANTHER" id="PTHR19918">
    <property type="entry name" value="CELL DIVISION CYCLE 20 CDC20 FIZZY -RELATED"/>
    <property type="match status" value="1"/>
</dbReference>
<keyword evidence="8" id="KW-1185">Reference proteome</keyword>
<dbReference type="SUPFAM" id="SSF50978">
    <property type="entry name" value="WD40 repeat-like"/>
    <property type="match status" value="1"/>
</dbReference>
<dbReference type="GO" id="GO:1905786">
    <property type="term" value="P:positive regulation of anaphase-promoting complex-dependent catabolic process"/>
    <property type="evidence" value="ECO:0007669"/>
    <property type="project" value="TreeGrafter"/>
</dbReference>
<organism evidence="7 8">
    <name type="scientific">Diversispora eburnea</name>
    <dbReference type="NCBI Taxonomy" id="1213867"/>
    <lineage>
        <taxon>Eukaryota</taxon>
        <taxon>Fungi</taxon>
        <taxon>Fungi incertae sedis</taxon>
        <taxon>Mucoromycota</taxon>
        <taxon>Glomeromycotina</taxon>
        <taxon>Glomeromycetes</taxon>
        <taxon>Diversisporales</taxon>
        <taxon>Diversisporaceae</taxon>
        <taxon>Diversispora</taxon>
    </lineage>
</organism>
<reference evidence="7" key="1">
    <citation type="submission" date="2021-06" db="EMBL/GenBank/DDBJ databases">
        <authorList>
            <person name="Kallberg Y."/>
            <person name="Tangrot J."/>
            <person name="Rosling A."/>
        </authorList>
    </citation>
    <scope>NUCLEOTIDE SEQUENCE</scope>
    <source>
        <strain evidence="7">AZ414A</strain>
    </source>
</reference>
<keyword evidence="4" id="KW-0131">Cell cycle</keyword>
<dbReference type="GO" id="GO:0010997">
    <property type="term" value="F:anaphase-promoting complex binding"/>
    <property type="evidence" value="ECO:0007669"/>
    <property type="project" value="InterPro"/>
</dbReference>
<feature type="repeat" description="WD" evidence="5">
    <location>
        <begin position="319"/>
        <end position="363"/>
    </location>
</feature>
<protein>
    <submittedName>
        <fullName evidence="7">8849_t:CDS:1</fullName>
    </submittedName>
</protein>
<dbReference type="InterPro" id="IPR001680">
    <property type="entry name" value="WD40_rpt"/>
</dbReference>